<protein>
    <submittedName>
        <fullName evidence="2">Uncharacterized protein</fullName>
    </submittedName>
</protein>
<name>A0AAD4BW46_BOLED</name>
<evidence type="ECO:0000313" key="3">
    <source>
        <dbReference type="Proteomes" id="UP001194468"/>
    </source>
</evidence>
<gene>
    <name evidence="2" type="ORF">L210DRAFT_3537546</name>
</gene>
<comment type="caution">
    <text evidence="2">The sequence shown here is derived from an EMBL/GenBank/DDBJ whole genome shotgun (WGS) entry which is preliminary data.</text>
</comment>
<evidence type="ECO:0000256" key="1">
    <source>
        <dbReference type="SAM" id="MobiDB-lite"/>
    </source>
</evidence>
<feature type="non-terminal residue" evidence="2">
    <location>
        <position position="264"/>
    </location>
</feature>
<dbReference type="Proteomes" id="UP001194468">
    <property type="component" value="Unassembled WGS sequence"/>
</dbReference>
<organism evidence="2 3">
    <name type="scientific">Boletus edulis BED1</name>
    <dbReference type="NCBI Taxonomy" id="1328754"/>
    <lineage>
        <taxon>Eukaryota</taxon>
        <taxon>Fungi</taxon>
        <taxon>Dikarya</taxon>
        <taxon>Basidiomycota</taxon>
        <taxon>Agaricomycotina</taxon>
        <taxon>Agaricomycetes</taxon>
        <taxon>Agaricomycetidae</taxon>
        <taxon>Boletales</taxon>
        <taxon>Boletineae</taxon>
        <taxon>Boletaceae</taxon>
        <taxon>Boletoideae</taxon>
        <taxon>Boletus</taxon>
    </lineage>
</organism>
<feature type="compositionally biased region" description="Low complexity" evidence="1">
    <location>
        <begin position="86"/>
        <end position="100"/>
    </location>
</feature>
<sequence>MSHNSMHDPAAPHFDGVHHRRAAPKPKEDIKPLLTSEPLPHHREKKPAARPPKKRKTVIPSTPALAFHPKFNTVPSGKQVPPPSPSVYSRPSTSESSSSSQDEQQTTLFADREIHDQFYNGYDVQKRLRIFPECSSTEHSASFYPDTPCTDVNDVGSVPHDFYDSRASYASSSSPAPSDQSACAAETALHIDYARSGQHMYGYSSQEYEQQPVVHQDPYCYPIDRPAQNYPMQYPDAAYGRPVPHGIPAFPDSNDYSIPIPQEL</sequence>
<feature type="region of interest" description="Disordered" evidence="1">
    <location>
        <begin position="1"/>
        <end position="105"/>
    </location>
</feature>
<evidence type="ECO:0000313" key="2">
    <source>
        <dbReference type="EMBL" id="KAF8441559.1"/>
    </source>
</evidence>
<proteinExistence type="predicted"/>
<reference evidence="2" key="1">
    <citation type="submission" date="2019-10" db="EMBL/GenBank/DDBJ databases">
        <authorList>
            <consortium name="DOE Joint Genome Institute"/>
            <person name="Kuo A."/>
            <person name="Miyauchi S."/>
            <person name="Kiss E."/>
            <person name="Drula E."/>
            <person name="Kohler A."/>
            <person name="Sanchez-Garcia M."/>
            <person name="Andreopoulos B."/>
            <person name="Barry K.W."/>
            <person name="Bonito G."/>
            <person name="Buee M."/>
            <person name="Carver A."/>
            <person name="Chen C."/>
            <person name="Cichocki N."/>
            <person name="Clum A."/>
            <person name="Culley D."/>
            <person name="Crous P.W."/>
            <person name="Fauchery L."/>
            <person name="Girlanda M."/>
            <person name="Hayes R."/>
            <person name="Keri Z."/>
            <person name="LaButti K."/>
            <person name="Lipzen A."/>
            <person name="Lombard V."/>
            <person name="Magnuson J."/>
            <person name="Maillard F."/>
            <person name="Morin E."/>
            <person name="Murat C."/>
            <person name="Nolan M."/>
            <person name="Ohm R."/>
            <person name="Pangilinan J."/>
            <person name="Pereira M."/>
            <person name="Perotto S."/>
            <person name="Peter M."/>
            <person name="Riley R."/>
            <person name="Sitrit Y."/>
            <person name="Stielow B."/>
            <person name="Szollosi G."/>
            <person name="Zifcakova L."/>
            <person name="Stursova M."/>
            <person name="Spatafora J.W."/>
            <person name="Tedersoo L."/>
            <person name="Vaario L.-M."/>
            <person name="Yamada A."/>
            <person name="Yan M."/>
            <person name="Wang P."/>
            <person name="Xu J."/>
            <person name="Bruns T."/>
            <person name="Baldrian P."/>
            <person name="Vilgalys R."/>
            <person name="Henrissat B."/>
            <person name="Grigoriev I.V."/>
            <person name="Hibbett D."/>
            <person name="Nagy L.G."/>
            <person name="Martin F.M."/>
        </authorList>
    </citation>
    <scope>NUCLEOTIDE SEQUENCE</scope>
    <source>
        <strain evidence="2">BED1</strain>
    </source>
</reference>
<accession>A0AAD4BW46</accession>
<keyword evidence="3" id="KW-1185">Reference proteome</keyword>
<dbReference type="AlphaFoldDB" id="A0AAD4BW46"/>
<dbReference type="EMBL" id="WHUW01000010">
    <property type="protein sequence ID" value="KAF8441559.1"/>
    <property type="molecule type" value="Genomic_DNA"/>
</dbReference>
<reference evidence="2" key="2">
    <citation type="journal article" date="2020" name="Nat. Commun.">
        <title>Large-scale genome sequencing of mycorrhizal fungi provides insights into the early evolution of symbiotic traits.</title>
        <authorList>
            <person name="Miyauchi S."/>
            <person name="Kiss E."/>
            <person name="Kuo A."/>
            <person name="Drula E."/>
            <person name="Kohler A."/>
            <person name="Sanchez-Garcia M."/>
            <person name="Morin E."/>
            <person name="Andreopoulos B."/>
            <person name="Barry K.W."/>
            <person name="Bonito G."/>
            <person name="Buee M."/>
            <person name="Carver A."/>
            <person name="Chen C."/>
            <person name="Cichocki N."/>
            <person name="Clum A."/>
            <person name="Culley D."/>
            <person name="Crous P.W."/>
            <person name="Fauchery L."/>
            <person name="Girlanda M."/>
            <person name="Hayes R.D."/>
            <person name="Keri Z."/>
            <person name="LaButti K."/>
            <person name="Lipzen A."/>
            <person name="Lombard V."/>
            <person name="Magnuson J."/>
            <person name="Maillard F."/>
            <person name="Murat C."/>
            <person name="Nolan M."/>
            <person name="Ohm R.A."/>
            <person name="Pangilinan J."/>
            <person name="Pereira M.F."/>
            <person name="Perotto S."/>
            <person name="Peter M."/>
            <person name="Pfister S."/>
            <person name="Riley R."/>
            <person name="Sitrit Y."/>
            <person name="Stielow J.B."/>
            <person name="Szollosi G."/>
            <person name="Zifcakova L."/>
            <person name="Stursova M."/>
            <person name="Spatafora J.W."/>
            <person name="Tedersoo L."/>
            <person name="Vaario L.M."/>
            <person name="Yamada A."/>
            <person name="Yan M."/>
            <person name="Wang P."/>
            <person name="Xu J."/>
            <person name="Bruns T."/>
            <person name="Baldrian P."/>
            <person name="Vilgalys R."/>
            <person name="Dunand C."/>
            <person name="Henrissat B."/>
            <person name="Grigoriev I.V."/>
            <person name="Hibbett D."/>
            <person name="Nagy L.G."/>
            <person name="Martin F.M."/>
        </authorList>
    </citation>
    <scope>NUCLEOTIDE SEQUENCE</scope>
    <source>
        <strain evidence="2">BED1</strain>
    </source>
</reference>